<dbReference type="Proteomes" id="UP000001732">
    <property type="component" value="Chromosome"/>
</dbReference>
<evidence type="ECO:0000256" key="2">
    <source>
        <dbReference type="ARBA" id="ARBA00022600"/>
    </source>
</evidence>
<reference evidence="12" key="1">
    <citation type="submission" date="2008-08" db="EMBL/GenBank/DDBJ databases">
        <title>The complete genome sequence of Coprothermobacter proteolyticus strain ATCC 5245 / DSM 5265 / BT.</title>
        <authorList>
            <person name="Dodson R.J."/>
            <person name="Durkin A.S."/>
            <person name="Wu M."/>
            <person name="Eisen J."/>
            <person name="Sutton G."/>
        </authorList>
    </citation>
    <scope>NUCLEOTIDE SEQUENCE [LARGE SCALE GENOMIC DNA]</scope>
    <source>
        <strain evidence="12">ATCC 35245 / DSM 5265 / OCM 4 / BT</strain>
    </source>
</reference>
<dbReference type="InterPro" id="IPR011831">
    <property type="entry name" value="ADP-Glc_PPase"/>
</dbReference>
<protein>
    <submittedName>
        <fullName evidence="11">Putative glucose-1-phosphate adenylyltransferase</fullName>
        <ecNumber evidence="11">2.7.7.27</ecNumber>
    </submittedName>
</protein>
<evidence type="ECO:0000256" key="3">
    <source>
        <dbReference type="ARBA" id="ARBA00022679"/>
    </source>
</evidence>
<dbReference type="InterPro" id="IPR029044">
    <property type="entry name" value="Nucleotide-diphossugar_trans"/>
</dbReference>
<evidence type="ECO:0000259" key="10">
    <source>
        <dbReference type="Pfam" id="PF24894"/>
    </source>
</evidence>
<dbReference type="Pfam" id="PF24894">
    <property type="entry name" value="Hexapep_GlmU"/>
    <property type="match status" value="1"/>
</dbReference>
<evidence type="ECO:0000313" key="11">
    <source>
        <dbReference type="EMBL" id="ACI17230.1"/>
    </source>
</evidence>
<evidence type="ECO:0000256" key="8">
    <source>
        <dbReference type="ARBA" id="ARBA00023277"/>
    </source>
</evidence>
<evidence type="ECO:0000256" key="5">
    <source>
        <dbReference type="ARBA" id="ARBA00022741"/>
    </source>
</evidence>
<dbReference type="SUPFAM" id="SSF51161">
    <property type="entry name" value="Trimeric LpxA-like enzymes"/>
    <property type="match status" value="1"/>
</dbReference>
<keyword evidence="4 11" id="KW-0548">Nucleotidyltransferase</keyword>
<dbReference type="PROSITE" id="PS00808">
    <property type="entry name" value="ADP_GLC_PYROPHOSPH_1"/>
    <property type="match status" value="1"/>
</dbReference>
<dbReference type="SUPFAM" id="SSF53448">
    <property type="entry name" value="Nucleotide-diphospho-sugar transferases"/>
    <property type="match status" value="1"/>
</dbReference>
<evidence type="ECO:0000256" key="7">
    <source>
        <dbReference type="ARBA" id="ARBA00023056"/>
    </source>
</evidence>
<dbReference type="InterPro" id="IPR056818">
    <property type="entry name" value="GlmU/GlgC-like_hexapep"/>
</dbReference>
<dbReference type="InterPro" id="IPR005836">
    <property type="entry name" value="ADP_Glu_pyroP_CS"/>
</dbReference>
<keyword evidence="2" id="KW-0321">Glycogen metabolism</keyword>
<dbReference type="PANTHER" id="PTHR43523">
    <property type="entry name" value="GLUCOSE-1-PHOSPHATE ADENYLYLTRANSFERASE-RELATED"/>
    <property type="match status" value="1"/>
</dbReference>
<dbReference type="GO" id="GO:0005524">
    <property type="term" value="F:ATP binding"/>
    <property type="evidence" value="ECO:0007669"/>
    <property type="project" value="UniProtKB-KW"/>
</dbReference>
<dbReference type="InterPro" id="IPR011004">
    <property type="entry name" value="Trimer_LpxA-like_sf"/>
</dbReference>
<keyword evidence="3 11" id="KW-0808">Transferase</keyword>
<dbReference type="GO" id="GO:0005978">
    <property type="term" value="P:glycogen biosynthetic process"/>
    <property type="evidence" value="ECO:0007669"/>
    <property type="project" value="UniProtKB-KW"/>
</dbReference>
<dbReference type="eggNOG" id="COG0448">
    <property type="taxonomic scope" value="Bacteria"/>
</dbReference>
<organism evidence="11 12">
    <name type="scientific">Coprothermobacter proteolyticus (strain ATCC 35245 / DSM 5265 / OCM 4 / BT)</name>
    <dbReference type="NCBI Taxonomy" id="309798"/>
    <lineage>
        <taxon>Bacteria</taxon>
        <taxon>Pseudomonadati</taxon>
        <taxon>Coprothermobacterota</taxon>
        <taxon>Coprothermobacteria</taxon>
        <taxon>Coprothermobacterales</taxon>
        <taxon>Coprothermobacteraceae</taxon>
        <taxon>Coprothermobacter</taxon>
    </lineage>
</organism>
<keyword evidence="7" id="KW-0320">Glycogen biosynthesis</keyword>
<name>B5Y9J8_COPPD</name>
<evidence type="ECO:0000256" key="1">
    <source>
        <dbReference type="ARBA" id="ARBA00010443"/>
    </source>
</evidence>
<reference evidence="11 12" key="2">
    <citation type="journal article" date="2014" name="Genome Announc.">
        <title>Complete Genome Sequence of Coprothermobacter proteolyticus DSM 5265.</title>
        <authorList>
            <person name="Alexiev A."/>
            <person name="Coil D.A."/>
            <person name="Badger J.H."/>
            <person name="Enticknap J."/>
            <person name="Ward N."/>
            <person name="Robb F.T."/>
            <person name="Eisen J.A."/>
        </authorList>
    </citation>
    <scope>NUCLEOTIDE SEQUENCE [LARGE SCALE GENOMIC DNA]</scope>
    <source>
        <strain evidence="12">ATCC 35245 / DSM 5265 / OCM 4 / BT</strain>
    </source>
</reference>
<dbReference type="KEGG" id="cpo:COPRO5265_1136"/>
<comment type="similarity">
    <text evidence="1">Belongs to the bacterial/plant glucose-1-phosphate adenylyltransferase family.</text>
</comment>
<keyword evidence="8" id="KW-0119">Carbohydrate metabolism</keyword>
<dbReference type="STRING" id="309798.COPRO5265_1136"/>
<evidence type="ECO:0000259" key="9">
    <source>
        <dbReference type="Pfam" id="PF00483"/>
    </source>
</evidence>
<gene>
    <name evidence="11" type="ordered locus">COPRO5265_1136</name>
</gene>
<dbReference type="CDD" id="cd02508">
    <property type="entry name" value="ADP_Glucose_PP"/>
    <property type="match status" value="1"/>
</dbReference>
<dbReference type="RefSeq" id="WP_012543882.1">
    <property type="nucleotide sequence ID" value="NC_011295.1"/>
</dbReference>
<dbReference type="EC" id="2.7.7.27" evidence="11"/>
<feature type="domain" description="Nucleotidyl transferase" evidence="9">
    <location>
        <begin position="5"/>
        <end position="251"/>
    </location>
</feature>
<keyword evidence="12" id="KW-1185">Reference proteome</keyword>
<proteinExistence type="inferred from homology"/>
<feature type="domain" description="Glucose-1-phosphate adenylyltransferase/Bifunctional protein GlmU-like C-terminal hexapeptide" evidence="10">
    <location>
        <begin position="282"/>
        <end position="373"/>
    </location>
</feature>
<dbReference type="PANTHER" id="PTHR43523:SF2">
    <property type="entry name" value="GLUCOSE-1-PHOSPHATE ADENYLYLTRANSFERASE"/>
    <property type="match status" value="1"/>
</dbReference>
<dbReference type="AlphaFoldDB" id="B5Y9J8"/>
<dbReference type="HOGENOM" id="CLU_029499_14_0_9"/>
<dbReference type="PROSITE" id="PS00809">
    <property type="entry name" value="ADP_GLC_PYROPHOSPH_2"/>
    <property type="match status" value="1"/>
</dbReference>
<dbReference type="GO" id="GO:0008878">
    <property type="term" value="F:glucose-1-phosphate adenylyltransferase activity"/>
    <property type="evidence" value="ECO:0007669"/>
    <property type="project" value="UniProtKB-EC"/>
</dbReference>
<dbReference type="EMBL" id="CP001145">
    <property type="protein sequence ID" value="ACI17230.1"/>
    <property type="molecule type" value="Genomic_DNA"/>
</dbReference>
<evidence type="ECO:0000256" key="4">
    <source>
        <dbReference type="ARBA" id="ARBA00022695"/>
    </source>
</evidence>
<dbReference type="Gene3D" id="3.90.550.10">
    <property type="entry name" value="Spore Coat Polysaccharide Biosynthesis Protein SpsA, Chain A"/>
    <property type="match status" value="1"/>
</dbReference>
<dbReference type="OrthoDB" id="9801810at2"/>
<keyword evidence="5" id="KW-0547">Nucleotide-binding</keyword>
<dbReference type="InterPro" id="IPR005835">
    <property type="entry name" value="NTP_transferase_dom"/>
</dbReference>
<evidence type="ECO:0000313" key="12">
    <source>
        <dbReference type="Proteomes" id="UP000001732"/>
    </source>
</evidence>
<dbReference type="Gene3D" id="2.160.10.10">
    <property type="entry name" value="Hexapeptide repeat proteins"/>
    <property type="match status" value="1"/>
</dbReference>
<sequence>MKVLALILAGGTGTRLGVLTETLAKPSVYFGGKYRIIDFALSNCAHSQLEGIAILPQYRPVELISHVAMGRPWDFVRRTSYFAVLPPHKEWYQGTADAVFQNIEYIDYLKPDTVLVLSADHVYLMDYRPLLKYMDLKNARAVLAATTVPWEEASRYGTVITDEHERIMEFQEKPAEPKSNLVNMGIYAFKWHYLRDLLLEDSVREESSHDFGADIWPRVVGSGEPAYAYRFDGYWLDVGTIKSFWEGHMDLVAPFPRLNLYDPRWKIYTNPADLPSPIFLGSGSARSALVSEGSVVKGNLLRSVVGLQTFIDDDAEVVESVIGPRSYVGKGAKLYRVITGESVCIEEGVVIGEGEDLPNEVAPQIYTDGITVIGRNASIVKGSHLGRQVAVQEGAVVNGVYGSGAFIYRQ</sequence>
<keyword evidence="6" id="KW-0067">ATP-binding</keyword>
<dbReference type="Pfam" id="PF00483">
    <property type="entry name" value="NTP_transferase"/>
    <property type="match status" value="1"/>
</dbReference>
<accession>B5Y9J8</accession>
<evidence type="ECO:0000256" key="6">
    <source>
        <dbReference type="ARBA" id="ARBA00022840"/>
    </source>
</evidence>